<proteinExistence type="predicted"/>
<keyword evidence="3" id="KW-1185">Reference proteome</keyword>
<dbReference type="EMBL" id="LT629732">
    <property type="protein sequence ID" value="SDR75735.1"/>
    <property type="molecule type" value="Genomic_DNA"/>
</dbReference>
<protein>
    <submittedName>
        <fullName evidence="2">Uncharacterized protein</fullName>
    </submittedName>
</protein>
<evidence type="ECO:0000313" key="2">
    <source>
        <dbReference type="EMBL" id="SDR75735.1"/>
    </source>
</evidence>
<evidence type="ECO:0000256" key="1">
    <source>
        <dbReference type="SAM" id="Phobius"/>
    </source>
</evidence>
<dbReference type="STRING" id="117157.SAMN04489717_0422"/>
<evidence type="ECO:0000313" key="3">
    <source>
        <dbReference type="Proteomes" id="UP000198983"/>
    </source>
</evidence>
<name>A0A1H1LNT6_9ACTN</name>
<dbReference type="Proteomes" id="UP000198983">
    <property type="component" value="Chromosome I"/>
</dbReference>
<accession>A0A1H1LNT6</accession>
<dbReference type="AlphaFoldDB" id="A0A1H1LNT6"/>
<keyword evidence="1" id="KW-1133">Transmembrane helix</keyword>
<feature type="transmembrane region" description="Helical" evidence="1">
    <location>
        <begin position="26"/>
        <end position="44"/>
    </location>
</feature>
<dbReference type="RefSeq" id="WP_092650039.1">
    <property type="nucleotide sequence ID" value="NZ_LT629732.1"/>
</dbReference>
<gene>
    <name evidence="2" type="ORF">SAMN04489717_0422</name>
</gene>
<sequence>MIARLVVIGAALLVTGLTHFFGRTTWTAVLGGALLVVAGGLGVVRYRRGLPLTRLGGGRR</sequence>
<keyword evidence="1" id="KW-0812">Transmembrane</keyword>
<organism evidence="2 3">
    <name type="scientific">Actinopolymorpha singaporensis</name>
    <dbReference type="NCBI Taxonomy" id="117157"/>
    <lineage>
        <taxon>Bacteria</taxon>
        <taxon>Bacillati</taxon>
        <taxon>Actinomycetota</taxon>
        <taxon>Actinomycetes</taxon>
        <taxon>Propionibacteriales</taxon>
        <taxon>Actinopolymorphaceae</taxon>
        <taxon>Actinopolymorpha</taxon>
    </lineage>
</organism>
<keyword evidence="1" id="KW-0472">Membrane</keyword>
<reference evidence="2 3" key="1">
    <citation type="submission" date="2016-10" db="EMBL/GenBank/DDBJ databases">
        <authorList>
            <person name="de Groot N.N."/>
        </authorList>
    </citation>
    <scope>NUCLEOTIDE SEQUENCE [LARGE SCALE GENOMIC DNA]</scope>
    <source>
        <strain evidence="2 3">DSM 22024</strain>
    </source>
</reference>